<dbReference type="AlphaFoldDB" id="A0A016UNC3"/>
<feature type="transmembrane region" description="Helical" evidence="1">
    <location>
        <begin position="28"/>
        <end position="46"/>
    </location>
</feature>
<protein>
    <submittedName>
        <fullName evidence="2">Uncharacterized protein</fullName>
    </submittedName>
</protein>
<proteinExistence type="predicted"/>
<reference evidence="3" key="1">
    <citation type="journal article" date="2015" name="Nat. Genet.">
        <title>The genome and transcriptome of the zoonotic hookworm Ancylostoma ceylanicum identify infection-specific gene families.</title>
        <authorList>
            <person name="Schwarz E.M."/>
            <person name="Hu Y."/>
            <person name="Antoshechkin I."/>
            <person name="Miller M.M."/>
            <person name="Sternberg P.W."/>
            <person name="Aroian R.V."/>
        </authorList>
    </citation>
    <scope>NUCLEOTIDE SEQUENCE</scope>
    <source>
        <strain evidence="3">HY135</strain>
    </source>
</reference>
<dbReference type="EMBL" id="JARK01001370">
    <property type="protein sequence ID" value="EYC16367.1"/>
    <property type="molecule type" value="Genomic_DNA"/>
</dbReference>
<evidence type="ECO:0000313" key="2">
    <source>
        <dbReference type="EMBL" id="EYC16367.1"/>
    </source>
</evidence>
<dbReference type="Proteomes" id="UP000024635">
    <property type="component" value="Unassembled WGS sequence"/>
</dbReference>
<keyword evidence="1" id="KW-1133">Transmembrane helix</keyword>
<evidence type="ECO:0000313" key="3">
    <source>
        <dbReference type="Proteomes" id="UP000024635"/>
    </source>
</evidence>
<name>A0A016UNC3_9BILA</name>
<accession>A0A016UNC3</accession>
<comment type="caution">
    <text evidence="2">The sequence shown here is derived from an EMBL/GenBank/DDBJ whole genome shotgun (WGS) entry which is preliminary data.</text>
</comment>
<keyword evidence="1" id="KW-0472">Membrane</keyword>
<organism evidence="2 3">
    <name type="scientific">Ancylostoma ceylanicum</name>
    <dbReference type="NCBI Taxonomy" id="53326"/>
    <lineage>
        <taxon>Eukaryota</taxon>
        <taxon>Metazoa</taxon>
        <taxon>Ecdysozoa</taxon>
        <taxon>Nematoda</taxon>
        <taxon>Chromadorea</taxon>
        <taxon>Rhabditida</taxon>
        <taxon>Rhabditina</taxon>
        <taxon>Rhabditomorpha</taxon>
        <taxon>Strongyloidea</taxon>
        <taxon>Ancylostomatidae</taxon>
        <taxon>Ancylostomatinae</taxon>
        <taxon>Ancylostoma</taxon>
    </lineage>
</organism>
<keyword evidence="3" id="KW-1185">Reference proteome</keyword>
<keyword evidence="1" id="KW-0812">Transmembrane</keyword>
<evidence type="ECO:0000256" key="1">
    <source>
        <dbReference type="SAM" id="Phobius"/>
    </source>
</evidence>
<gene>
    <name evidence="2" type="primary">Acey_s0034.g2956</name>
    <name evidence="2" type="ORF">Y032_0034g2956</name>
</gene>
<sequence>MYRILTNNSYGNESTHSSSYSSIRKLQSARFVYILLIVMVFEFVSIRSRINGIILGEQFTSITSSPKL</sequence>